<proteinExistence type="predicted"/>
<protein>
    <submittedName>
        <fullName evidence="1">Uncharacterized protein</fullName>
    </submittedName>
</protein>
<keyword evidence="2" id="KW-1185">Reference proteome</keyword>
<accession>A0A975T8F2</accession>
<dbReference type="AlphaFoldDB" id="A0A975T8F2"/>
<evidence type="ECO:0000313" key="2">
    <source>
        <dbReference type="Proteomes" id="UP000683511"/>
    </source>
</evidence>
<gene>
    <name evidence="1" type="ORF">B6N60_02038</name>
</gene>
<dbReference type="Proteomes" id="UP000683511">
    <property type="component" value="Chromosome"/>
</dbReference>
<reference evidence="1" key="1">
    <citation type="submission" date="2017-04" db="EMBL/GenBank/DDBJ databases">
        <title>Genome deletions in a multicellular cyanobacterial endosymbiont for morphological adaptation in marine diatoms.</title>
        <authorList>
            <person name="Wang Y."/>
            <person name="Gao H."/>
            <person name="Li R."/>
            <person name="Xu X."/>
        </authorList>
    </citation>
    <scope>NUCLEOTIDE SEQUENCE</scope>
    <source>
        <strain evidence="1">FACHB 800</strain>
    </source>
</reference>
<dbReference type="KEGG" id="rsin:B6N60_02038"/>
<dbReference type="EMBL" id="CP021056">
    <property type="protein sequence ID" value="QXE23348.1"/>
    <property type="molecule type" value="Genomic_DNA"/>
</dbReference>
<evidence type="ECO:0000313" key="1">
    <source>
        <dbReference type="EMBL" id="QXE23348.1"/>
    </source>
</evidence>
<name>A0A975T8F2_9NOST</name>
<organism evidence="1 2">
    <name type="scientific">Richelia sinica FACHB-800</name>
    <dbReference type="NCBI Taxonomy" id="1357546"/>
    <lineage>
        <taxon>Bacteria</taxon>
        <taxon>Bacillati</taxon>
        <taxon>Cyanobacteriota</taxon>
        <taxon>Cyanophyceae</taxon>
        <taxon>Nostocales</taxon>
        <taxon>Nostocaceae</taxon>
        <taxon>Richelia</taxon>
    </lineage>
</organism>
<sequence>MLMKIQMQIRRSGISEKTSLELFGQDLSTCAHSVD</sequence>